<comment type="subcellular location">
    <subcellularLocation>
        <location evidence="1">Membrane</location>
    </subcellularLocation>
</comment>
<evidence type="ECO:0000256" key="1">
    <source>
        <dbReference type="ARBA" id="ARBA00004370"/>
    </source>
</evidence>
<dbReference type="Pfam" id="PF00144">
    <property type="entry name" value="Beta-lactamase"/>
    <property type="match status" value="1"/>
</dbReference>
<protein>
    <submittedName>
        <fullName evidence="5">Serine hydrolase</fullName>
    </submittedName>
</protein>
<name>A0A844GTG0_9CHRO</name>
<proteinExistence type="predicted"/>
<dbReference type="EMBL" id="WMIA01000017">
    <property type="protein sequence ID" value="MTF39787.1"/>
    <property type="molecule type" value="Genomic_DNA"/>
</dbReference>
<dbReference type="InterPro" id="IPR050491">
    <property type="entry name" value="AmpC-like"/>
</dbReference>
<dbReference type="GO" id="GO:0016787">
    <property type="term" value="F:hydrolase activity"/>
    <property type="evidence" value="ECO:0007669"/>
    <property type="project" value="UniProtKB-KW"/>
</dbReference>
<evidence type="ECO:0000256" key="2">
    <source>
        <dbReference type="ARBA" id="ARBA00023136"/>
    </source>
</evidence>
<dbReference type="Proteomes" id="UP000437131">
    <property type="component" value="Unassembled WGS sequence"/>
</dbReference>
<feature type="domain" description="Peptidase S12 Pab87-related C-terminal" evidence="4">
    <location>
        <begin position="367"/>
        <end position="438"/>
    </location>
</feature>
<dbReference type="Pfam" id="PF11954">
    <property type="entry name" value="DUF3471"/>
    <property type="match status" value="1"/>
</dbReference>
<keyword evidence="5" id="KW-0378">Hydrolase</keyword>
<evidence type="ECO:0000313" key="6">
    <source>
        <dbReference type="Proteomes" id="UP000437131"/>
    </source>
</evidence>
<dbReference type="InterPro" id="IPR001466">
    <property type="entry name" value="Beta-lactam-related"/>
</dbReference>
<accession>A0A844GTG0</accession>
<feature type="domain" description="Beta-lactamase-related" evidence="3">
    <location>
        <begin position="28"/>
        <end position="343"/>
    </location>
</feature>
<evidence type="ECO:0000313" key="5">
    <source>
        <dbReference type="EMBL" id="MTF39787.1"/>
    </source>
</evidence>
<comment type="caution">
    <text evidence="5">The sequence shown here is derived from an EMBL/GenBank/DDBJ whole genome shotgun (WGS) entry which is preliminary data.</text>
</comment>
<sequence length="450" mass="50021">MFNPTEFILNQSYSSKIEQYLQSYYKYRHFMGVVTILYGNQVIFNQGYGMADLEKQLPNTPETKFKIGSVTKQFTAAAILQLQEKGLLDVEKPLSTYLPNYPNGDRLTIHHLLTHTAGIPNLTSFPDYSVWMNQPTTLDKLINRFENLPLEFEPGTQHRYSNSGYIILTKVIEVVSGESYGDYIQKNLLQPLGMNSTGYLSTDVSGLAEGYILKGNEYQQADSINMDTAQGAGALYSTTADLGRWNQFLFANDDPMIQALSQDAIGTTASMISPQVSLGIDVAPNLFYGYGLVIDRESKLSRIGHSGGINGFTASLMYVPDLDITTIVLSNVQSVNPEAIATDLIAILTNESYEKPEPLEQVVITLKKLQTYVGNYYLMPGFDISIFIENNQLQAQGTGQPAINLYPVSEKTFVSFSPKLTIVFNSNTNGIVESFTLFQGEQENIAYKVD</sequence>
<evidence type="ECO:0000259" key="4">
    <source>
        <dbReference type="Pfam" id="PF11954"/>
    </source>
</evidence>
<organism evidence="5 6">
    <name type="scientific">Cyanobacterium aponinum 0216</name>
    <dbReference type="NCBI Taxonomy" id="2676140"/>
    <lineage>
        <taxon>Bacteria</taxon>
        <taxon>Bacillati</taxon>
        <taxon>Cyanobacteriota</taxon>
        <taxon>Cyanophyceae</taxon>
        <taxon>Oscillatoriophycideae</taxon>
        <taxon>Chroococcales</taxon>
        <taxon>Geminocystaceae</taxon>
        <taxon>Cyanobacterium</taxon>
    </lineage>
</organism>
<dbReference type="GO" id="GO:0016020">
    <property type="term" value="C:membrane"/>
    <property type="evidence" value="ECO:0007669"/>
    <property type="project" value="UniProtKB-SubCell"/>
</dbReference>
<dbReference type="Gene3D" id="3.40.710.10">
    <property type="entry name" value="DD-peptidase/beta-lactamase superfamily"/>
    <property type="match status" value="1"/>
</dbReference>
<dbReference type="AlphaFoldDB" id="A0A844GTG0"/>
<keyword evidence="2" id="KW-0472">Membrane</keyword>
<dbReference type="RefSeq" id="WP_155084239.1">
    <property type="nucleotide sequence ID" value="NZ_WMIA01000017.1"/>
</dbReference>
<dbReference type="InterPro" id="IPR021860">
    <property type="entry name" value="Peptidase_S12_Pab87-rel_C"/>
</dbReference>
<dbReference type="PANTHER" id="PTHR46825:SF11">
    <property type="entry name" value="PENICILLIN-BINDING PROTEIN 4"/>
    <property type="match status" value="1"/>
</dbReference>
<reference evidence="5 6" key="1">
    <citation type="submission" date="2019-11" db="EMBL/GenBank/DDBJ databases">
        <title>Isolation of a new High Light Tolerant Cyanobacteria.</title>
        <authorList>
            <person name="Dobson Z."/>
            <person name="Vaughn N."/>
            <person name="Vaughn M."/>
            <person name="Fromme P."/>
            <person name="Mazor Y."/>
        </authorList>
    </citation>
    <scope>NUCLEOTIDE SEQUENCE [LARGE SCALE GENOMIC DNA]</scope>
    <source>
        <strain evidence="5 6">0216</strain>
    </source>
</reference>
<dbReference type="InterPro" id="IPR012338">
    <property type="entry name" value="Beta-lactam/transpept-like"/>
</dbReference>
<evidence type="ECO:0000259" key="3">
    <source>
        <dbReference type="Pfam" id="PF00144"/>
    </source>
</evidence>
<dbReference type="PANTHER" id="PTHR46825">
    <property type="entry name" value="D-ALANYL-D-ALANINE-CARBOXYPEPTIDASE/ENDOPEPTIDASE AMPH"/>
    <property type="match status" value="1"/>
</dbReference>
<dbReference type="SUPFAM" id="SSF56601">
    <property type="entry name" value="beta-lactamase/transpeptidase-like"/>
    <property type="match status" value="1"/>
</dbReference>
<gene>
    <name evidence="5" type="ORF">GGC33_12745</name>
</gene>